<evidence type="ECO:0000313" key="1">
    <source>
        <dbReference type="EMBL" id="KAK3052049.1"/>
    </source>
</evidence>
<organism evidence="1 2">
    <name type="scientific">Coniosporium uncinatum</name>
    <dbReference type="NCBI Taxonomy" id="93489"/>
    <lineage>
        <taxon>Eukaryota</taxon>
        <taxon>Fungi</taxon>
        <taxon>Dikarya</taxon>
        <taxon>Ascomycota</taxon>
        <taxon>Pezizomycotina</taxon>
        <taxon>Dothideomycetes</taxon>
        <taxon>Dothideomycetes incertae sedis</taxon>
        <taxon>Coniosporium</taxon>
    </lineage>
</organism>
<feature type="non-terminal residue" evidence="1">
    <location>
        <position position="147"/>
    </location>
</feature>
<comment type="caution">
    <text evidence="1">The sequence shown here is derived from an EMBL/GenBank/DDBJ whole genome shotgun (WGS) entry which is preliminary data.</text>
</comment>
<dbReference type="Proteomes" id="UP001186974">
    <property type="component" value="Unassembled WGS sequence"/>
</dbReference>
<proteinExistence type="predicted"/>
<protein>
    <submittedName>
        <fullName evidence="1">Uncharacterized protein</fullName>
    </submittedName>
</protein>
<sequence>MEGFDTMTMNYMGSANMPLPDSMSIPGLLPLDTLDHHSNFDADTFAGSDDGTFISHSMPPQIPNLRRFPSTYEDPFNDALSAYEQPVQHDHNALDSPSIERDNKLLSFTSLVHNYALLDYAMRRTTTSLSAQLHGMFFLTESPFASP</sequence>
<evidence type="ECO:0000313" key="2">
    <source>
        <dbReference type="Proteomes" id="UP001186974"/>
    </source>
</evidence>
<accession>A0ACC3CXH7</accession>
<dbReference type="EMBL" id="JAWDJW010010009">
    <property type="protein sequence ID" value="KAK3052049.1"/>
    <property type="molecule type" value="Genomic_DNA"/>
</dbReference>
<name>A0ACC3CXH7_9PEZI</name>
<reference evidence="1" key="1">
    <citation type="submission" date="2024-09" db="EMBL/GenBank/DDBJ databases">
        <title>Black Yeasts Isolated from many extreme environments.</title>
        <authorList>
            <person name="Coleine C."/>
            <person name="Stajich J.E."/>
            <person name="Selbmann L."/>
        </authorList>
    </citation>
    <scope>NUCLEOTIDE SEQUENCE</scope>
    <source>
        <strain evidence="1">CCFEE 5737</strain>
    </source>
</reference>
<keyword evidence="2" id="KW-1185">Reference proteome</keyword>
<gene>
    <name evidence="1" type="ORF">LTS18_012335</name>
</gene>